<proteinExistence type="predicted"/>
<accession>A0A914N7S4</accession>
<dbReference type="Proteomes" id="UP000887563">
    <property type="component" value="Unplaced"/>
</dbReference>
<evidence type="ECO:0000313" key="1">
    <source>
        <dbReference type="Proteomes" id="UP000887563"/>
    </source>
</evidence>
<keyword evidence="1" id="KW-1185">Reference proteome</keyword>
<protein>
    <submittedName>
        <fullName evidence="2">Uncharacterized protein</fullName>
    </submittedName>
</protein>
<sequence>MMLKINFRIKNISFKTIRRRLSCFVKYGIPFIEAKLYRYQSTCKHVHSIGALIHQIKFCQKNECSTFLINFSCNFKRFTSRKVLISRHDSENYRIWIRDKREKHFTDLNLKWTNNIF</sequence>
<name>A0A914N7S4_MELIC</name>
<dbReference type="WBParaSite" id="Minc3s04079g35427">
    <property type="protein sequence ID" value="Minc3s04079g35427"/>
    <property type="gene ID" value="Minc3s04079g35427"/>
</dbReference>
<reference evidence="2" key="1">
    <citation type="submission" date="2022-11" db="UniProtKB">
        <authorList>
            <consortium name="WormBaseParasite"/>
        </authorList>
    </citation>
    <scope>IDENTIFICATION</scope>
</reference>
<evidence type="ECO:0000313" key="2">
    <source>
        <dbReference type="WBParaSite" id="Minc3s04079g35427"/>
    </source>
</evidence>
<dbReference type="AlphaFoldDB" id="A0A914N7S4"/>
<organism evidence="1 2">
    <name type="scientific">Meloidogyne incognita</name>
    <name type="common">Southern root-knot nematode worm</name>
    <name type="synonym">Oxyuris incognita</name>
    <dbReference type="NCBI Taxonomy" id="6306"/>
    <lineage>
        <taxon>Eukaryota</taxon>
        <taxon>Metazoa</taxon>
        <taxon>Ecdysozoa</taxon>
        <taxon>Nematoda</taxon>
        <taxon>Chromadorea</taxon>
        <taxon>Rhabditida</taxon>
        <taxon>Tylenchina</taxon>
        <taxon>Tylenchomorpha</taxon>
        <taxon>Tylenchoidea</taxon>
        <taxon>Meloidogynidae</taxon>
        <taxon>Meloidogyninae</taxon>
        <taxon>Meloidogyne</taxon>
        <taxon>Meloidogyne incognita group</taxon>
    </lineage>
</organism>